<dbReference type="InterPro" id="IPR057444">
    <property type="entry name" value="Znf-CCCH_AtC3H23-like"/>
</dbReference>
<dbReference type="InterPro" id="IPR000571">
    <property type="entry name" value="Znf_CCCH"/>
</dbReference>
<evidence type="ECO:0000313" key="8">
    <source>
        <dbReference type="EMBL" id="JAT72916.1"/>
    </source>
</evidence>
<reference evidence="8" key="1">
    <citation type="submission" date="2015-08" db="EMBL/GenBank/DDBJ databases">
        <authorList>
            <person name="Babu N.S."/>
            <person name="Beckwith C.J."/>
            <person name="Beseler K.G."/>
            <person name="Brison A."/>
            <person name="Carone J.V."/>
            <person name="Caskin T.P."/>
            <person name="Diamond M."/>
            <person name="Durham M.E."/>
            <person name="Foxe J.M."/>
            <person name="Go M."/>
            <person name="Henderson B.A."/>
            <person name="Jones I.B."/>
            <person name="McGettigan J.A."/>
            <person name="Micheletti S.J."/>
            <person name="Nasrallah M.E."/>
            <person name="Ortiz D."/>
            <person name="Piller C.R."/>
            <person name="Privatt S.R."/>
            <person name="Schneider S.L."/>
            <person name="Sharp S."/>
            <person name="Smith T.C."/>
            <person name="Stanton J.D."/>
            <person name="Ullery H.E."/>
            <person name="Wilson R.J."/>
            <person name="Serrano M.G."/>
            <person name="Buck G."/>
            <person name="Lee V."/>
            <person name="Wang Y."/>
            <person name="Carvalho R."/>
            <person name="Voegtly L."/>
            <person name="Shi R."/>
            <person name="Duckworth R."/>
            <person name="Johnson A."/>
            <person name="Loviza R."/>
            <person name="Walstead R."/>
            <person name="Shah Z."/>
            <person name="Kiflezghi M."/>
            <person name="Wade K."/>
            <person name="Ball S.L."/>
            <person name="Bradley K.W."/>
            <person name="Asai D.J."/>
            <person name="Bowman C.A."/>
            <person name="Russell D.A."/>
            <person name="Pope W.H."/>
            <person name="Jacobs-Sera D."/>
            <person name="Hendrix R.W."/>
            <person name="Hatfull G.F."/>
        </authorList>
    </citation>
    <scope>NUCLEOTIDE SEQUENCE</scope>
</reference>
<dbReference type="Pfam" id="PF25512">
    <property type="entry name" value="zf-CCCH_AtC3H23"/>
    <property type="match status" value="1"/>
</dbReference>
<feature type="domain" description="C3H1-type" evidence="7">
    <location>
        <begin position="88"/>
        <end position="116"/>
    </location>
</feature>
<keyword evidence="2 5" id="KW-0863">Zinc-finger</keyword>
<dbReference type="PANTHER" id="PTHR14493">
    <property type="entry name" value="UNKEMPT FAMILY MEMBER"/>
    <property type="match status" value="1"/>
</dbReference>
<evidence type="ECO:0000256" key="5">
    <source>
        <dbReference type="PROSITE-ProRule" id="PRU00723"/>
    </source>
</evidence>
<evidence type="ECO:0000256" key="4">
    <source>
        <dbReference type="ARBA" id="ARBA00023125"/>
    </source>
</evidence>
<dbReference type="GO" id="GO:0003677">
    <property type="term" value="F:DNA binding"/>
    <property type="evidence" value="ECO:0007669"/>
    <property type="project" value="UniProtKB-KW"/>
</dbReference>
<dbReference type="InterPro" id="IPR036855">
    <property type="entry name" value="Znf_CCCH_sf"/>
</dbReference>
<dbReference type="Gene3D" id="3.30.1370.210">
    <property type="match status" value="1"/>
</dbReference>
<keyword evidence="4" id="KW-0238">DNA-binding</keyword>
<dbReference type="PANTHER" id="PTHR14493:SF50">
    <property type="entry name" value="RING FINGER PROTEIN UNKEMPT"/>
    <property type="match status" value="1"/>
</dbReference>
<feature type="region of interest" description="Disordered" evidence="6">
    <location>
        <begin position="213"/>
        <end position="242"/>
    </location>
</feature>
<evidence type="ECO:0000259" key="7">
    <source>
        <dbReference type="PROSITE" id="PS50103"/>
    </source>
</evidence>
<evidence type="ECO:0000256" key="3">
    <source>
        <dbReference type="ARBA" id="ARBA00022833"/>
    </source>
</evidence>
<proteinExistence type="predicted"/>
<name>A0A1D2A150_AUXPR</name>
<feature type="region of interest" description="Disordered" evidence="6">
    <location>
        <begin position="393"/>
        <end position="430"/>
    </location>
</feature>
<accession>A0A1D2A150</accession>
<evidence type="ECO:0000256" key="1">
    <source>
        <dbReference type="ARBA" id="ARBA00022723"/>
    </source>
</evidence>
<evidence type="ECO:0000256" key="6">
    <source>
        <dbReference type="SAM" id="MobiDB-lite"/>
    </source>
</evidence>
<dbReference type="SMART" id="SM00356">
    <property type="entry name" value="ZnF_C3H1"/>
    <property type="match status" value="1"/>
</dbReference>
<dbReference type="Pfam" id="PF00642">
    <property type="entry name" value="zf-CCCH"/>
    <property type="match status" value="1"/>
</dbReference>
<dbReference type="AlphaFoldDB" id="A0A1D2A150"/>
<feature type="compositionally biased region" description="Basic and acidic residues" evidence="6">
    <location>
        <begin position="406"/>
        <end position="421"/>
    </location>
</feature>
<protein>
    <recommendedName>
        <fullName evidence="7">C3H1-type domain-containing protein</fullName>
    </recommendedName>
</protein>
<dbReference type="PROSITE" id="PS50103">
    <property type="entry name" value="ZF_C3H1"/>
    <property type="match status" value="1"/>
</dbReference>
<gene>
    <name evidence="8" type="ORF">g.58583</name>
</gene>
<dbReference type="SUPFAM" id="SSF90229">
    <property type="entry name" value="CCCH zinc finger"/>
    <property type="match status" value="1"/>
</dbReference>
<dbReference type="InterPro" id="IPR045234">
    <property type="entry name" value="Unkempt-like"/>
</dbReference>
<organism evidence="8">
    <name type="scientific">Auxenochlorella protothecoides</name>
    <name type="common">Green microalga</name>
    <name type="synonym">Chlorella protothecoides</name>
    <dbReference type="NCBI Taxonomy" id="3075"/>
    <lineage>
        <taxon>Eukaryota</taxon>
        <taxon>Viridiplantae</taxon>
        <taxon>Chlorophyta</taxon>
        <taxon>core chlorophytes</taxon>
        <taxon>Trebouxiophyceae</taxon>
        <taxon>Chlorellales</taxon>
        <taxon>Chlorellaceae</taxon>
        <taxon>Auxenochlorella</taxon>
    </lineage>
</organism>
<keyword evidence="3 5" id="KW-0862">Zinc</keyword>
<keyword evidence="1 5" id="KW-0479">Metal-binding</keyword>
<dbReference type="GO" id="GO:0008270">
    <property type="term" value="F:zinc ion binding"/>
    <property type="evidence" value="ECO:0007669"/>
    <property type="project" value="UniProtKB-KW"/>
</dbReference>
<feature type="zinc finger region" description="C3H1-type" evidence="5">
    <location>
        <begin position="88"/>
        <end position="116"/>
    </location>
</feature>
<dbReference type="EMBL" id="GDKF01005706">
    <property type="protein sequence ID" value="JAT72916.1"/>
    <property type="molecule type" value="Transcribed_RNA"/>
</dbReference>
<evidence type="ECO:0000256" key="2">
    <source>
        <dbReference type="ARBA" id="ARBA00022771"/>
    </source>
</evidence>
<feature type="region of interest" description="Disordered" evidence="6">
    <location>
        <begin position="255"/>
        <end position="281"/>
    </location>
</feature>
<sequence length="461" mass="47601">MEPAPAFLGPQHPGMASIGGAPTTQLHGQDLGFDRAFDINDPCFSTDQFRMYEFKIKRCPRARPHDWTGCPFAHPGEKAKRRCPKRYRYSGTACPQFRREGSCVRGDACPYAHGIFECWLHPTRYRTQMCTDGPRCQRRVCFFAHLEGEVRLPEGNAPLLSAELQSSLAAEALALQSARLTSELDVGGGAAAPPPATAPLGCLLAAGVAGKPPLPPGSPPEAAGSPRIGVGPYATTADAAPRPGFTLEDAARLAGLVGPSPRDPGGRAAPPHLAASRLAPGGRPLASALSLPAYHPGPLASQAQSLQAPHAAQSLGGACFPTDPTQLLAALRRLSTDALGLDALGRGAAEAGAPPPLQRAASEGLGGAGGCAFEGSGGGPAAFPWRAAREVAPGANDDAGEGSPGDGERSDGAGDAREHTPSRCPRLGAHVSHAASFDELLAELPRSASQVAMQRPRRRGG</sequence>